<evidence type="ECO:0000256" key="1">
    <source>
        <dbReference type="SAM" id="MobiDB-lite"/>
    </source>
</evidence>
<keyword evidence="3" id="KW-1185">Reference proteome</keyword>
<dbReference type="Proteomes" id="UP001205560">
    <property type="component" value="Unassembled WGS sequence"/>
</dbReference>
<protein>
    <recommendedName>
        <fullName evidence="4">Energy transducer TonB</fullName>
    </recommendedName>
</protein>
<proteinExistence type="predicted"/>
<gene>
    <name evidence="2" type="ORF">NX782_21055</name>
</gene>
<name>A0ABT2ABV4_9BURK</name>
<feature type="region of interest" description="Disordered" evidence="1">
    <location>
        <begin position="64"/>
        <end position="170"/>
    </location>
</feature>
<dbReference type="EMBL" id="JANUGX010000029">
    <property type="protein sequence ID" value="MCS0591686.1"/>
    <property type="molecule type" value="Genomic_DNA"/>
</dbReference>
<evidence type="ECO:0000313" key="3">
    <source>
        <dbReference type="Proteomes" id="UP001205560"/>
    </source>
</evidence>
<organism evidence="2 3">
    <name type="scientific">Massilia norwichensis</name>
    <dbReference type="NCBI Taxonomy" id="1442366"/>
    <lineage>
        <taxon>Bacteria</taxon>
        <taxon>Pseudomonadati</taxon>
        <taxon>Pseudomonadota</taxon>
        <taxon>Betaproteobacteria</taxon>
        <taxon>Burkholderiales</taxon>
        <taxon>Oxalobacteraceae</taxon>
        <taxon>Telluria group</taxon>
        <taxon>Massilia</taxon>
    </lineage>
</organism>
<evidence type="ECO:0008006" key="4">
    <source>
        <dbReference type="Google" id="ProtNLM"/>
    </source>
</evidence>
<accession>A0ABT2ABV4</accession>
<sequence>MTAMIEHFPNTGFGTLPDRRQMTRVAAGIAISLAAHALLLSLYREPQSSSLPVTASEPLTVRLQAAPAPPPPVVEPQRASPQPEAQAKPAPAARTRAPRRIIAVPAQPETPEEKPFTVDTPPVAPAPAPNAEPRFNLDAARSTARRVANEPDPAKVGTALERLPPPPLQTETKLERAIKGAKRPDCKDGVPGGLLAPIFLAMEKKDSGCKW</sequence>
<comment type="caution">
    <text evidence="2">The sequence shown here is derived from an EMBL/GenBank/DDBJ whole genome shotgun (WGS) entry which is preliminary data.</text>
</comment>
<dbReference type="RefSeq" id="WP_258847454.1">
    <property type="nucleotide sequence ID" value="NZ_JANUGX010000029.1"/>
</dbReference>
<evidence type="ECO:0000313" key="2">
    <source>
        <dbReference type="EMBL" id="MCS0591686.1"/>
    </source>
</evidence>
<feature type="compositionally biased region" description="Low complexity" evidence="1">
    <location>
        <begin position="79"/>
        <end position="107"/>
    </location>
</feature>
<reference evidence="2 3" key="1">
    <citation type="submission" date="2022-08" db="EMBL/GenBank/DDBJ databases">
        <title>Reclassification of Massilia species as members of the genera Telluria, Duganella, Pseudoduganella, Mokoshia gen. nov. and Zemynaea gen. nov. using orthogonal and non-orthogonal genome-based approaches.</title>
        <authorList>
            <person name="Bowman J.P."/>
        </authorList>
    </citation>
    <scope>NUCLEOTIDE SEQUENCE [LARGE SCALE GENOMIC DNA]</scope>
    <source>
        <strain evidence="2 3">LMG 28164</strain>
    </source>
</reference>